<reference evidence="1 2" key="1">
    <citation type="journal article" date="2019" name="Commun. Biol.">
        <title>The bagworm genome reveals a unique fibroin gene that provides high tensile strength.</title>
        <authorList>
            <person name="Kono N."/>
            <person name="Nakamura H."/>
            <person name="Ohtoshi R."/>
            <person name="Tomita M."/>
            <person name="Numata K."/>
            <person name="Arakawa K."/>
        </authorList>
    </citation>
    <scope>NUCLEOTIDE SEQUENCE [LARGE SCALE GENOMIC DNA]</scope>
</reference>
<accession>A0A4C1Y6N4</accession>
<dbReference type="Proteomes" id="UP000299102">
    <property type="component" value="Unassembled WGS sequence"/>
</dbReference>
<dbReference type="AlphaFoldDB" id="A0A4C1Y6N4"/>
<organism evidence="1 2">
    <name type="scientific">Eumeta variegata</name>
    <name type="common">Bagworm moth</name>
    <name type="synonym">Eumeta japonica</name>
    <dbReference type="NCBI Taxonomy" id="151549"/>
    <lineage>
        <taxon>Eukaryota</taxon>
        <taxon>Metazoa</taxon>
        <taxon>Ecdysozoa</taxon>
        <taxon>Arthropoda</taxon>
        <taxon>Hexapoda</taxon>
        <taxon>Insecta</taxon>
        <taxon>Pterygota</taxon>
        <taxon>Neoptera</taxon>
        <taxon>Endopterygota</taxon>
        <taxon>Lepidoptera</taxon>
        <taxon>Glossata</taxon>
        <taxon>Ditrysia</taxon>
        <taxon>Tineoidea</taxon>
        <taxon>Psychidae</taxon>
        <taxon>Oiketicinae</taxon>
        <taxon>Eumeta</taxon>
    </lineage>
</organism>
<comment type="caution">
    <text evidence="1">The sequence shown here is derived from an EMBL/GenBank/DDBJ whole genome shotgun (WGS) entry which is preliminary data.</text>
</comment>
<gene>
    <name evidence="1" type="ORF">EVAR_7496_1</name>
</gene>
<keyword evidence="2" id="KW-1185">Reference proteome</keyword>
<evidence type="ECO:0000313" key="1">
    <source>
        <dbReference type="EMBL" id="GBP70229.1"/>
    </source>
</evidence>
<sequence>MKQRLLQLNLFLSEWKGRVPSLLCLSLSLLGGLTMPEWKGRVPLTRSHCERITVLRPAPAPRRIANAAVGHRSGNKSSGILFGRGAYTQRAPSHTNRGRTTSDFLLQFMRLVLQTYRLNNLRHTFRNKAGFGLEVLPAKSQLSNYAARNFESEPSQLRTPFFKRSRRDIVRYSYELRPERLTFSCPIML</sequence>
<dbReference type="OrthoDB" id="16066at2759"/>
<name>A0A4C1Y6N4_EUMVA</name>
<proteinExistence type="predicted"/>
<protein>
    <submittedName>
        <fullName evidence="1">Uncharacterized protein</fullName>
    </submittedName>
</protein>
<dbReference type="EMBL" id="BGZK01001067">
    <property type="protein sequence ID" value="GBP70229.1"/>
    <property type="molecule type" value="Genomic_DNA"/>
</dbReference>
<evidence type="ECO:0000313" key="2">
    <source>
        <dbReference type="Proteomes" id="UP000299102"/>
    </source>
</evidence>